<comment type="caution">
    <text evidence="5">The sequence shown here is derived from an EMBL/GenBank/DDBJ whole genome shotgun (WGS) entry which is preliminary data.</text>
</comment>
<gene>
    <name evidence="5" type="ORF">QCA50_003181</name>
</gene>
<evidence type="ECO:0000256" key="1">
    <source>
        <dbReference type="ARBA" id="ARBA00004275"/>
    </source>
</evidence>
<evidence type="ECO:0000256" key="3">
    <source>
        <dbReference type="ARBA" id="ARBA00023235"/>
    </source>
</evidence>
<organism evidence="5 6">
    <name type="scientific">Cerrena zonata</name>
    <dbReference type="NCBI Taxonomy" id="2478898"/>
    <lineage>
        <taxon>Eukaryota</taxon>
        <taxon>Fungi</taxon>
        <taxon>Dikarya</taxon>
        <taxon>Basidiomycota</taxon>
        <taxon>Agaricomycotina</taxon>
        <taxon>Agaricomycetes</taxon>
        <taxon>Polyporales</taxon>
        <taxon>Cerrenaceae</taxon>
        <taxon>Cerrena</taxon>
    </lineage>
</organism>
<dbReference type="EMBL" id="JASBNA010000003">
    <property type="protein sequence ID" value="KAK7693612.1"/>
    <property type="molecule type" value="Genomic_DNA"/>
</dbReference>
<evidence type="ECO:0000313" key="5">
    <source>
        <dbReference type="EMBL" id="KAK7693612.1"/>
    </source>
</evidence>
<dbReference type="Proteomes" id="UP001385951">
    <property type="component" value="Unassembled WGS sequence"/>
</dbReference>
<dbReference type="AlphaFoldDB" id="A0AAW0GUD3"/>
<comment type="subcellular location">
    <subcellularLocation>
        <location evidence="1">Peroxisome</location>
    </subcellularLocation>
</comment>
<reference evidence="5 6" key="1">
    <citation type="submission" date="2022-09" db="EMBL/GenBank/DDBJ databases">
        <authorList>
            <person name="Palmer J.M."/>
        </authorList>
    </citation>
    <scope>NUCLEOTIDE SEQUENCE [LARGE SCALE GENOMIC DNA]</scope>
    <source>
        <strain evidence="5 6">DSM 7382</strain>
    </source>
</reference>
<evidence type="ECO:0000259" key="4">
    <source>
        <dbReference type="Pfam" id="PF16113"/>
    </source>
</evidence>
<dbReference type="CDD" id="cd06558">
    <property type="entry name" value="crotonase-like"/>
    <property type="match status" value="1"/>
</dbReference>
<dbReference type="GO" id="GO:0016853">
    <property type="term" value="F:isomerase activity"/>
    <property type="evidence" value="ECO:0007669"/>
    <property type="project" value="UniProtKB-KW"/>
</dbReference>
<proteinExistence type="predicted"/>
<dbReference type="InterPro" id="IPR029045">
    <property type="entry name" value="ClpP/crotonase-like_dom_sf"/>
</dbReference>
<evidence type="ECO:0000313" key="6">
    <source>
        <dbReference type="Proteomes" id="UP001385951"/>
    </source>
</evidence>
<keyword evidence="6" id="KW-1185">Reference proteome</keyword>
<dbReference type="PANTHER" id="PTHR43684:SF1">
    <property type="entry name" value="ENOYL-COA DELTA ISOMERASE 2"/>
    <property type="match status" value="1"/>
</dbReference>
<accession>A0AAW0GUD3</accession>
<dbReference type="SUPFAM" id="SSF52096">
    <property type="entry name" value="ClpP/crotonase"/>
    <property type="match status" value="1"/>
</dbReference>
<sequence>MSASTVEVEISQGIATITFNRPRSLNAITTADYNAFAEALREIDKRDDVIATIWQAKGRWFCAGTDVSGSGSLLSVRETFMNRVARANTDTNRALYTHSKILIAALNGPVMGIAAGDILF</sequence>
<dbReference type="InterPro" id="IPR051053">
    <property type="entry name" value="ECH/Chromodomain_protein"/>
</dbReference>
<dbReference type="Gene3D" id="3.90.226.10">
    <property type="entry name" value="2-enoyl-CoA Hydratase, Chain A, domain 1"/>
    <property type="match status" value="1"/>
</dbReference>
<dbReference type="GO" id="GO:0006635">
    <property type="term" value="P:fatty acid beta-oxidation"/>
    <property type="evidence" value="ECO:0007669"/>
    <property type="project" value="TreeGrafter"/>
</dbReference>
<dbReference type="Pfam" id="PF16113">
    <property type="entry name" value="ECH_2"/>
    <property type="match status" value="1"/>
</dbReference>
<dbReference type="GO" id="GO:0005782">
    <property type="term" value="C:peroxisomal matrix"/>
    <property type="evidence" value="ECO:0007669"/>
    <property type="project" value="TreeGrafter"/>
</dbReference>
<keyword evidence="3" id="KW-0413">Isomerase</keyword>
<dbReference type="InterPro" id="IPR045004">
    <property type="entry name" value="ECH_dom"/>
</dbReference>
<feature type="domain" description="Enoyl-CoA hydratase/isomerase" evidence="4">
    <location>
        <begin position="15"/>
        <end position="114"/>
    </location>
</feature>
<keyword evidence="2" id="KW-0576">Peroxisome</keyword>
<evidence type="ECO:0000256" key="2">
    <source>
        <dbReference type="ARBA" id="ARBA00023140"/>
    </source>
</evidence>
<protein>
    <recommendedName>
        <fullName evidence="4">Enoyl-CoA hydratase/isomerase domain-containing protein</fullName>
    </recommendedName>
</protein>
<dbReference type="PANTHER" id="PTHR43684">
    <property type="match status" value="1"/>
</dbReference>
<name>A0AAW0GUD3_9APHY</name>